<accession>A0A8J4Q106</accession>
<organism evidence="2 3">
    <name type="scientific">Polysphondylium violaceum</name>
    <dbReference type="NCBI Taxonomy" id="133409"/>
    <lineage>
        <taxon>Eukaryota</taxon>
        <taxon>Amoebozoa</taxon>
        <taxon>Evosea</taxon>
        <taxon>Eumycetozoa</taxon>
        <taxon>Dictyostelia</taxon>
        <taxon>Dictyosteliales</taxon>
        <taxon>Dictyosteliaceae</taxon>
        <taxon>Polysphondylium</taxon>
    </lineage>
</organism>
<evidence type="ECO:0000313" key="2">
    <source>
        <dbReference type="EMBL" id="KAF2072536.1"/>
    </source>
</evidence>
<protein>
    <recommendedName>
        <fullName evidence="4">FNIP repeat-containing protein</fullName>
    </recommendedName>
</protein>
<reference evidence="2" key="1">
    <citation type="submission" date="2020-01" db="EMBL/GenBank/DDBJ databases">
        <title>Development of genomics and gene disruption for Polysphondylium violaceum indicates a role for the polyketide synthase stlB in stalk morphogenesis.</title>
        <authorList>
            <person name="Narita B."/>
            <person name="Kawabe Y."/>
            <person name="Kin K."/>
            <person name="Saito T."/>
            <person name="Gibbs R."/>
            <person name="Kuspa A."/>
            <person name="Muzny D."/>
            <person name="Queller D."/>
            <person name="Richards S."/>
            <person name="Strassman J."/>
            <person name="Sucgang R."/>
            <person name="Worley K."/>
            <person name="Schaap P."/>
        </authorList>
    </citation>
    <scope>NUCLEOTIDE SEQUENCE</scope>
    <source>
        <strain evidence="2">QSvi11</strain>
    </source>
</reference>
<evidence type="ECO:0000256" key="1">
    <source>
        <dbReference type="ARBA" id="ARBA00022737"/>
    </source>
</evidence>
<keyword evidence="1" id="KW-0677">Repeat</keyword>
<dbReference type="InterPro" id="IPR008615">
    <property type="entry name" value="FNIP"/>
</dbReference>
<comment type="caution">
    <text evidence="2">The sequence shown here is derived from an EMBL/GenBank/DDBJ whole genome shotgun (WGS) entry which is preliminary data.</text>
</comment>
<dbReference type="EMBL" id="AJWJ01000271">
    <property type="protein sequence ID" value="KAF2072536.1"/>
    <property type="molecule type" value="Genomic_DNA"/>
</dbReference>
<dbReference type="PANTHER" id="PTHR32134:SF92">
    <property type="entry name" value="FNIP REPEAT-CONTAINING PROTEIN"/>
    <property type="match status" value="1"/>
</dbReference>
<dbReference type="Pfam" id="PF05725">
    <property type="entry name" value="FNIP"/>
    <property type="match status" value="2"/>
</dbReference>
<dbReference type="InterPro" id="IPR051251">
    <property type="entry name" value="STK_FNIP-Repeat"/>
</dbReference>
<dbReference type="AlphaFoldDB" id="A0A8J4Q106"/>
<dbReference type="Proteomes" id="UP000695562">
    <property type="component" value="Unassembled WGS sequence"/>
</dbReference>
<dbReference type="OrthoDB" id="24077at2759"/>
<proteinExistence type="predicted"/>
<dbReference type="PANTHER" id="PTHR32134">
    <property type="entry name" value="FNIP REPEAT-CONTAINING PROTEIN"/>
    <property type="match status" value="1"/>
</dbReference>
<gene>
    <name evidence="2" type="ORF">CYY_006153</name>
</gene>
<name>A0A8J4Q106_9MYCE</name>
<evidence type="ECO:0008006" key="4">
    <source>
        <dbReference type="Google" id="ProtNLM"/>
    </source>
</evidence>
<evidence type="ECO:0000313" key="3">
    <source>
        <dbReference type="Proteomes" id="UP000695562"/>
    </source>
</evidence>
<keyword evidence="3" id="KW-1185">Reference proteome</keyword>
<sequence length="535" mass="60543">MDTLFYFVWKNSFLRSLIRYRVLRDTEINVDNEYLINNHQYMSVLSPQEKYQHNISFQWRISSSKQFTEYLDNAHKHLVDDLDICITNDNADDDDDDQNGRQFTDIDCSAFHDGLHKLSFFIDKYTTGYNKLPDTIVNLNIHASCYTTDRFTSPIVERILGNLPRDLKALCLPLSYTISSLLVLPDNLVEFNYSSAYNDFKQLVVSPNNKDIDGCTLVAQCAQDLEWASEQSWIKSLQIDTPFNLEGKPFPSQIRNLVVNCQIELDIDSFPSTLESLSIFNCDIPSLLPPRLITLSLEDFNERLERGLLPSLLENLSIEMFNVEIEAGALPSSLLKLDLTCFNQPLLAGVLPNGLEDLNFEEYDQPLLAGVLPNSLKYLSSTFFNSVIEPNALPASLTDLGLYSYSGSLDGVGLLKNLKELALLKIDASLLPVITSPSITKLKLSFESIDPSLCLANTFIKYLTLRHNGRMRYKLKANFLPLCLLKLKATKIDIDSSADIIPNGCTSLDLDIDKINLNLNFLPKSVKYINTHEPF</sequence>